<reference evidence="1 2" key="1">
    <citation type="submission" date="2022-10" db="EMBL/GenBank/DDBJ databases">
        <title>Genomic of Burkholderia cepacia PN-1.</title>
        <authorList>
            <person name="Yang Y."/>
            <person name="Guan H."/>
            <person name="Huang J."/>
        </authorList>
    </citation>
    <scope>NUCLEOTIDE SEQUENCE [LARGE SCALE GENOMIC DNA]</scope>
    <source>
        <strain evidence="1 2">PN-1</strain>
    </source>
</reference>
<name>A0ABZ3DH46_9BURK</name>
<dbReference type="EMBL" id="CP109821">
    <property type="protein sequence ID" value="XAE48434.1"/>
    <property type="molecule type" value="Genomic_DNA"/>
</dbReference>
<evidence type="ECO:0000313" key="1">
    <source>
        <dbReference type="EMBL" id="XAE48434.1"/>
    </source>
</evidence>
<dbReference type="RefSeq" id="WP_342703478.1">
    <property type="nucleotide sequence ID" value="NZ_CP109821.1"/>
</dbReference>
<dbReference type="Proteomes" id="UP001448498">
    <property type="component" value="Chromosome 1"/>
</dbReference>
<accession>A0ABZ3DH46</accession>
<keyword evidence="2" id="KW-1185">Reference proteome</keyword>
<protein>
    <submittedName>
        <fullName evidence="1">Uncharacterized protein</fullName>
    </submittedName>
</protein>
<gene>
    <name evidence="1" type="ORF">OHZ10_02080</name>
</gene>
<evidence type="ECO:0000313" key="2">
    <source>
        <dbReference type="Proteomes" id="UP001448498"/>
    </source>
</evidence>
<sequence>MTLLDRVLAHTAATKRREFARLNTPIHYAGPNGDEYQHRNVRELDDDVDMLLLISPYLDRETGRLIRCLADIDAAPAT</sequence>
<organism evidence="1 2">
    <name type="scientific">Burkholderia arboris</name>
    <dbReference type="NCBI Taxonomy" id="488730"/>
    <lineage>
        <taxon>Bacteria</taxon>
        <taxon>Pseudomonadati</taxon>
        <taxon>Pseudomonadota</taxon>
        <taxon>Betaproteobacteria</taxon>
        <taxon>Burkholderiales</taxon>
        <taxon>Burkholderiaceae</taxon>
        <taxon>Burkholderia</taxon>
        <taxon>Burkholderia cepacia complex</taxon>
    </lineage>
</organism>
<proteinExistence type="predicted"/>